<dbReference type="Pfam" id="PF13181">
    <property type="entry name" value="TPR_8"/>
    <property type="match status" value="1"/>
</dbReference>
<sequence length="163" mass="19046">MVGQYHKAKDLLEESTEIYKSIRPQDHPDIGRNTLNLGIIYGELKEEKNAKAFLEKSLEDYERNYGSEHIETGKVLNHLGRFYTLAQEYQKAENVLNSAKQILKRHSHPEYYRSQELIGDINKALFKTETAKQNYLEALELAKKYFPQDSANIKRITKKLQEI</sequence>
<dbReference type="Pfam" id="PF13424">
    <property type="entry name" value="TPR_12"/>
    <property type="match status" value="1"/>
</dbReference>
<organism evidence="1 2">
    <name type="scientific">Rickettsia tamurae subsp. buchneri</name>
    <dbReference type="NCBI Taxonomy" id="1462938"/>
    <lineage>
        <taxon>Bacteria</taxon>
        <taxon>Pseudomonadati</taxon>
        <taxon>Pseudomonadota</taxon>
        <taxon>Alphaproteobacteria</taxon>
        <taxon>Rickettsiales</taxon>
        <taxon>Rickettsiaceae</taxon>
        <taxon>Rickettsieae</taxon>
        <taxon>Rickettsia</taxon>
        <taxon>spotted fever group</taxon>
    </lineage>
</organism>
<evidence type="ECO:0000313" key="2">
    <source>
        <dbReference type="Proteomes" id="UP000027161"/>
    </source>
</evidence>
<dbReference type="EMBL" id="JFKF01000192">
    <property type="protein sequence ID" value="KDO02263.1"/>
    <property type="molecule type" value="Genomic_DNA"/>
</dbReference>
<protein>
    <recommendedName>
        <fullName evidence="3">Tetratricopeptide repeat family protein</fullName>
    </recommendedName>
</protein>
<dbReference type="SUPFAM" id="SSF48452">
    <property type="entry name" value="TPR-like"/>
    <property type="match status" value="1"/>
</dbReference>
<proteinExistence type="predicted"/>
<gene>
    <name evidence="1" type="ORF">REISMN_07995</name>
</gene>
<keyword evidence="2" id="KW-1185">Reference proteome</keyword>
<dbReference type="InterPro" id="IPR011990">
    <property type="entry name" value="TPR-like_helical_dom_sf"/>
</dbReference>
<dbReference type="PANTHER" id="PTHR19959">
    <property type="entry name" value="KINESIN LIGHT CHAIN"/>
    <property type="match status" value="1"/>
</dbReference>
<evidence type="ECO:0000313" key="1">
    <source>
        <dbReference type="EMBL" id="KDO02263.1"/>
    </source>
</evidence>
<dbReference type="Proteomes" id="UP000027161">
    <property type="component" value="Unassembled WGS sequence"/>
</dbReference>
<dbReference type="AlphaFoldDB" id="A0A8E0WKG6"/>
<evidence type="ECO:0008006" key="3">
    <source>
        <dbReference type="Google" id="ProtNLM"/>
    </source>
</evidence>
<dbReference type="Gene3D" id="1.25.40.10">
    <property type="entry name" value="Tetratricopeptide repeat domain"/>
    <property type="match status" value="1"/>
</dbReference>
<comment type="caution">
    <text evidence="1">The sequence shown here is derived from an EMBL/GenBank/DDBJ whole genome shotgun (WGS) entry which is preliminary data.</text>
</comment>
<reference evidence="1 2" key="1">
    <citation type="submission" date="2014-02" db="EMBL/GenBank/DDBJ databases">
        <title>Draft genome sequence of Rickettsia buchneri sp. nov. ISO7T.</title>
        <authorList>
            <person name="Felsheim R.F."/>
            <person name="Kurtti T.J."/>
            <person name="Munderloh U.G."/>
        </authorList>
    </citation>
    <scope>NUCLEOTIDE SEQUENCE [LARGE SCALE GENOMIC DNA]</scope>
    <source>
        <strain evidence="1 2">ISO7</strain>
    </source>
</reference>
<dbReference type="PANTHER" id="PTHR19959:SF119">
    <property type="entry name" value="FUNGAL LIPASE-LIKE DOMAIN-CONTAINING PROTEIN"/>
    <property type="match status" value="1"/>
</dbReference>
<dbReference type="RefSeq" id="WP_037214532.1">
    <property type="nucleotide sequence ID" value="NZ_CP113531.1"/>
</dbReference>
<accession>A0A8E0WKG6</accession>
<name>A0A8E0WKG6_9RICK</name>
<dbReference type="InterPro" id="IPR019734">
    <property type="entry name" value="TPR_rpt"/>
</dbReference>